<dbReference type="STRING" id="1329250.WOSG25_100150"/>
<reference evidence="2" key="1">
    <citation type="journal article" date="2014" name="Genome Announc.">
        <title>Draft genome sequence of Weissella oryzae SG25T, isolated from fermented rice grains.</title>
        <authorList>
            <person name="Tanizawa Y."/>
            <person name="Fujisawa T."/>
            <person name="Mochizuki T."/>
            <person name="Kaminuma E."/>
            <person name="Suzuki Y."/>
            <person name="Nakamura Y."/>
            <person name="Tohno M."/>
        </authorList>
    </citation>
    <scope>NUCLEOTIDE SEQUENCE [LARGE SCALE GENOMIC DNA]</scope>
    <source>
        <strain evidence="2">DSM 25784 / JCM 18191 / LMG 30913 / SG25</strain>
    </source>
</reference>
<dbReference type="InterPro" id="IPR025659">
    <property type="entry name" value="Tubby-like_C"/>
</dbReference>
<evidence type="ECO:0000313" key="2">
    <source>
        <dbReference type="Proteomes" id="UP000030643"/>
    </source>
</evidence>
<dbReference type="AlphaFoldDB" id="A0A069CVE4"/>
<name>A0A069CVE4_WEIOS</name>
<dbReference type="EMBL" id="DF820493">
    <property type="protein sequence ID" value="GAK31449.1"/>
    <property type="molecule type" value="Genomic_DNA"/>
</dbReference>
<proteinExistence type="predicted"/>
<sequence>MKQFYIKQIGTRPGSSMIITNYLGEFTYHILGTTGFIGAKFRLMDRQGHEYCSLVQTSLGLFPRFALHQNNQHFGSFGLSLYTDAIIYITGANWLTWVNALSNTIQIRNIQHQLAFARPEQNIRYAVQIYDDEDTQALLLTIAFLIRWRLDHSTQHLRNHLAINSRQYATKLNLSK</sequence>
<accession>A0A069CVE4</accession>
<dbReference type="RefSeq" id="WP_052348591.1">
    <property type="nucleotide sequence ID" value="NZ_DF820493.1"/>
</dbReference>
<dbReference type="SUPFAM" id="SSF54518">
    <property type="entry name" value="Tubby C-terminal domain-like"/>
    <property type="match status" value="1"/>
</dbReference>
<dbReference type="OrthoDB" id="2248181at2"/>
<keyword evidence="2" id="KW-1185">Reference proteome</keyword>
<evidence type="ECO:0000313" key="1">
    <source>
        <dbReference type="EMBL" id="GAK31449.1"/>
    </source>
</evidence>
<gene>
    <name evidence="1" type="ORF">WOSG25_100150</name>
</gene>
<protein>
    <submittedName>
        <fullName evidence="1">Uncharacterized protein</fullName>
    </submittedName>
</protein>
<dbReference type="Proteomes" id="UP000030643">
    <property type="component" value="Unassembled WGS sequence"/>
</dbReference>
<organism evidence="1 2">
    <name type="scientific">Weissella oryzae (strain DSM 25784 / JCM 18191 / LMG 30913 / SG25)</name>
    <dbReference type="NCBI Taxonomy" id="1329250"/>
    <lineage>
        <taxon>Bacteria</taxon>
        <taxon>Bacillati</taxon>
        <taxon>Bacillota</taxon>
        <taxon>Bacilli</taxon>
        <taxon>Lactobacillales</taxon>
        <taxon>Lactobacillaceae</taxon>
        <taxon>Weissella</taxon>
    </lineage>
</organism>